<evidence type="ECO:0000313" key="2">
    <source>
        <dbReference type="EMBL" id="NIH78444.1"/>
    </source>
</evidence>
<feature type="compositionally biased region" description="Basic and acidic residues" evidence="1">
    <location>
        <begin position="19"/>
        <end position="33"/>
    </location>
</feature>
<accession>A0ABX0SPH4</accession>
<organism evidence="2 3">
    <name type="scientific">Amycolatopsis viridis</name>
    <dbReference type="NCBI Taxonomy" id="185678"/>
    <lineage>
        <taxon>Bacteria</taxon>
        <taxon>Bacillati</taxon>
        <taxon>Actinomycetota</taxon>
        <taxon>Actinomycetes</taxon>
        <taxon>Pseudonocardiales</taxon>
        <taxon>Pseudonocardiaceae</taxon>
        <taxon>Amycolatopsis</taxon>
    </lineage>
</organism>
<sequence>MRSGRSMTVEIYSQASSTKTRDALKRLGESLDE</sequence>
<dbReference type="EMBL" id="JAANOU010000001">
    <property type="protein sequence ID" value="NIH78444.1"/>
    <property type="molecule type" value="Genomic_DNA"/>
</dbReference>
<protein>
    <submittedName>
        <fullName evidence="2">Uncharacterized protein</fullName>
    </submittedName>
</protein>
<reference evidence="2 3" key="1">
    <citation type="submission" date="2020-03" db="EMBL/GenBank/DDBJ databases">
        <title>Sequencing the genomes of 1000 actinobacteria strains.</title>
        <authorList>
            <person name="Klenk H.-P."/>
        </authorList>
    </citation>
    <scope>NUCLEOTIDE SEQUENCE [LARGE SCALE GENOMIC DNA]</scope>
    <source>
        <strain evidence="2 3">DSM 45668</strain>
    </source>
</reference>
<gene>
    <name evidence="2" type="ORF">FHX46_000974</name>
</gene>
<evidence type="ECO:0000256" key="1">
    <source>
        <dbReference type="SAM" id="MobiDB-lite"/>
    </source>
</evidence>
<keyword evidence="3" id="KW-1185">Reference proteome</keyword>
<feature type="region of interest" description="Disordered" evidence="1">
    <location>
        <begin position="1"/>
        <end position="33"/>
    </location>
</feature>
<comment type="caution">
    <text evidence="2">The sequence shown here is derived from an EMBL/GenBank/DDBJ whole genome shotgun (WGS) entry which is preliminary data.</text>
</comment>
<name>A0ABX0SPH4_9PSEU</name>
<dbReference type="Proteomes" id="UP000754495">
    <property type="component" value="Unassembled WGS sequence"/>
</dbReference>
<proteinExistence type="predicted"/>
<evidence type="ECO:0000313" key="3">
    <source>
        <dbReference type="Proteomes" id="UP000754495"/>
    </source>
</evidence>